<keyword evidence="2" id="KW-1185">Reference proteome</keyword>
<reference evidence="1" key="1">
    <citation type="submission" date="2020-08" db="EMBL/GenBank/DDBJ databases">
        <title>Multicomponent nature underlies the extraordinary mechanical properties of spider dragline silk.</title>
        <authorList>
            <person name="Kono N."/>
            <person name="Nakamura H."/>
            <person name="Mori M."/>
            <person name="Yoshida Y."/>
            <person name="Ohtoshi R."/>
            <person name="Malay A.D."/>
            <person name="Moran D.A.P."/>
            <person name="Tomita M."/>
            <person name="Numata K."/>
            <person name="Arakawa K."/>
        </authorList>
    </citation>
    <scope>NUCLEOTIDE SEQUENCE</scope>
</reference>
<name>A0A8X6P8J7_NEPPI</name>
<dbReference type="AlphaFoldDB" id="A0A8X6P8J7"/>
<protein>
    <submittedName>
        <fullName evidence="1">Uncharacterized protein</fullName>
    </submittedName>
</protein>
<organism evidence="1 2">
    <name type="scientific">Nephila pilipes</name>
    <name type="common">Giant wood spider</name>
    <name type="synonym">Nephila maculata</name>
    <dbReference type="NCBI Taxonomy" id="299642"/>
    <lineage>
        <taxon>Eukaryota</taxon>
        <taxon>Metazoa</taxon>
        <taxon>Ecdysozoa</taxon>
        <taxon>Arthropoda</taxon>
        <taxon>Chelicerata</taxon>
        <taxon>Arachnida</taxon>
        <taxon>Araneae</taxon>
        <taxon>Araneomorphae</taxon>
        <taxon>Entelegynae</taxon>
        <taxon>Araneoidea</taxon>
        <taxon>Nephilidae</taxon>
        <taxon>Nephila</taxon>
    </lineage>
</organism>
<comment type="caution">
    <text evidence="1">The sequence shown here is derived from an EMBL/GenBank/DDBJ whole genome shotgun (WGS) entry which is preliminary data.</text>
</comment>
<proteinExistence type="predicted"/>
<evidence type="ECO:0000313" key="2">
    <source>
        <dbReference type="Proteomes" id="UP000887013"/>
    </source>
</evidence>
<dbReference type="EMBL" id="BMAW01113437">
    <property type="protein sequence ID" value="GFT57133.1"/>
    <property type="molecule type" value="Genomic_DNA"/>
</dbReference>
<dbReference type="Proteomes" id="UP000887013">
    <property type="component" value="Unassembled WGS sequence"/>
</dbReference>
<gene>
    <name evidence="1" type="ORF">NPIL_427731</name>
</gene>
<evidence type="ECO:0000313" key="1">
    <source>
        <dbReference type="EMBL" id="GFT57133.1"/>
    </source>
</evidence>
<accession>A0A8X6P8J7</accession>
<sequence length="83" mass="9392">MFRIEDSGKPSALLVPTADFDANVSILAATLAERVCLRPDRPDLARSSLLKSPSKLYELHQQSFVFPTQHPCSLRWHATENWI</sequence>